<reference evidence="1" key="1">
    <citation type="submission" date="2021-06" db="EMBL/GenBank/DDBJ databases">
        <authorList>
            <person name="Kallberg Y."/>
            <person name="Tangrot J."/>
            <person name="Rosling A."/>
        </authorList>
    </citation>
    <scope>NUCLEOTIDE SEQUENCE</scope>
    <source>
        <strain evidence="1">MT106</strain>
    </source>
</reference>
<dbReference type="AlphaFoldDB" id="A0A9N9EC96"/>
<proteinExistence type="predicted"/>
<dbReference type="Proteomes" id="UP000789831">
    <property type="component" value="Unassembled WGS sequence"/>
</dbReference>
<accession>A0A9N9EC96</accession>
<name>A0A9N9EC96_9GLOM</name>
<gene>
    <name evidence="1" type="ORF">AGERDE_LOCUS12244</name>
</gene>
<dbReference type="EMBL" id="CAJVPL010007679">
    <property type="protein sequence ID" value="CAG8670766.1"/>
    <property type="molecule type" value="Genomic_DNA"/>
</dbReference>
<evidence type="ECO:0000313" key="1">
    <source>
        <dbReference type="EMBL" id="CAG8670766.1"/>
    </source>
</evidence>
<keyword evidence="2" id="KW-1185">Reference proteome</keyword>
<evidence type="ECO:0000313" key="2">
    <source>
        <dbReference type="Proteomes" id="UP000789831"/>
    </source>
</evidence>
<protein>
    <submittedName>
        <fullName evidence="1">4587_t:CDS:1</fullName>
    </submittedName>
</protein>
<feature type="non-terminal residue" evidence="1">
    <location>
        <position position="1"/>
    </location>
</feature>
<comment type="caution">
    <text evidence="1">The sequence shown here is derived from an EMBL/GenBank/DDBJ whole genome shotgun (WGS) entry which is preliminary data.</text>
</comment>
<sequence>MRNLFETEYILDDPLASFISHSSSNSNHKNVLKSKLDADFFDDNDNNIDELEQYISEKSINKEIDILAW</sequence>
<organism evidence="1 2">
    <name type="scientific">Ambispora gerdemannii</name>
    <dbReference type="NCBI Taxonomy" id="144530"/>
    <lineage>
        <taxon>Eukaryota</taxon>
        <taxon>Fungi</taxon>
        <taxon>Fungi incertae sedis</taxon>
        <taxon>Mucoromycota</taxon>
        <taxon>Glomeromycotina</taxon>
        <taxon>Glomeromycetes</taxon>
        <taxon>Archaeosporales</taxon>
        <taxon>Ambisporaceae</taxon>
        <taxon>Ambispora</taxon>
    </lineage>
</organism>